<evidence type="ECO:0000256" key="2">
    <source>
        <dbReference type="ARBA" id="ARBA00008518"/>
    </source>
</evidence>
<name>A0A3Q3VVU4_MOLML</name>
<protein>
    <recommendedName>
        <fullName evidence="14">Tripartite motif containing 35-13</fullName>
    </recommendedName>
</protein>
<evidence type="ECO:0000313" key="13">
    <source>
        <dbReference type="Proteomes" id="UP000261620"/>
    </source>
</evidence>
<dbReference type="PROSITE" id="PS50188">
    <property type="entry name" value="B302_SPRY"/>
    <property type="match status" value="1"/>
</dbReference>
<dbReference type="InterPro" id="IPR003879">
    <property type="entry name" value="Butyrophylin_SPRY"/>
</dbReference>
<keyword evidence="8" id="KW-0175">Coiled coil</keyword>
<keyword evidence="4" id="KW-0479">Metal-binding</keyword>
<dbReference type="PROSITE" id="PS50119">
    <property type="entry name" value="ZF_BBOX"/>
    <property type="match status" value="1"/>
</dbReference>
<evidence type="ECO:0000256" key="1">
    <source>
        <dbReference type="ARBA" id="ARBA00004496"/>
    </source>
</evidence>
<dbReference type="InterPro" id="IPR050143">
    <property type="entry name" value="TRIM/RBCC"/>
</dbReference>
<keyword evidence="3" id="KW-0963">Cytoplasm</keyword>
<dbReference type="Proteomes" id="UP000261620">
    <property type="component" value="Unplaced"/>
</dbReference>
<evidence type="ECO:0000256" key="5">
    <source>
        <dbReference type="ARBA" id="ARBA00022771"/>
    </source>
</evidence>
<evidence type="ECO:0000259" key="10">
    <source>
        <dbReference type="PROSITE" id="PS50119"/>
    </source>
</evidence>
<dbReference type="InterPro" id="IPR018957">
    <property type="entry name" value="Znf_C3HC4_RING-type"/>
</dbReference>
<dbReference type="SMART" id="SM00589">
    <property type="entry name" value="PRY"/>
    <property type="match status" value="1"/>
</dbReference>
<accession>A0A3Q3VVU4</accession>
<reference evidence="12" key="2">
    <citation type="submission" date="2025-09" db="UniProtKB">
        <authorList>
            <consortium name="Ensembl"/>
        </authorList>
    </citation>
    <scope>IDENTIFICATION</scope>
</reference>
<dbReference type="Pfam" id="PF00097">
    <property type="entry name" value="zf-C3HC4"/>
    <property type="match status" value="1"/>
</dbReference>
<dbReference type="InterPro" id="IPR003877">
    <property type="entry name" value="SPRY_dom"/>
</dbReference>
<reference evidence="12" key="1">
    <citation type="submission" date="2025-08" db="UniProtKB">
        <authorList>
            <consortium name="Ensembl"/>
        </authorList>
    </citation>
    <scope>IDENTIFICATION</scope>
</reference>
<evidence type="ECO:0000256" key="8">
    <source>
        <dbReference type="SAM" id="Coils"/>
    </source>
</evidence>
<dbReference type="Ensembl" id="ENSMMOT00000007195.1">
    <property type="protein sequence ID" value="ENSMMOP00000007061.1"/>
    <property type="gene ID" value="ENSMMOG00000005490.1"/>
</dbReference>
<dbReference type="GO" id="GO:0005737">
    <property type="term" value="C:cytoplasm"/>
    <property type="evidence" value="ECO:0007669"/>
    <property type="project" value="UniProtKB-SubCell"/>
</dbReference>
<evidence type="ECO:0000256" key="7">
    <source>
        <dbReference type="PROSITE-ProRule" id="PRU00024"/>
    </source>
</evidence>
<keyword evidence="5 7" id="KW-0863">Zinc-finger</keyword>
<comment type="similarity">
    <text evidence="2">Belongs to the TRIM/RBCC family.</text>
</comment>
<dbReference type="InterPro" id="IPR013083">
    <property type="entry name" value="Znf_RING/FYVE/PHD"/>
</dbReference>
<evidence type="ECO:0000259" key="9">
    <source>
        <dbReference type="PROSITE" id="PS50089"/>
    </source>
</evidence>
<evidence type="ECO:0000259" key="11">
    <source>
        <dbReference type="PROSITE" id="PS50188"/>
    </source>
</evidence>
<dbReference type="Gene3D" id="2.60.120.920">
    <property type="match status" value="1"/>
</dbReference>
<comment type="subcellular location">
    <subcellularLocation>
        <location evidence="1">Cytoplasm</location>
    </subcellularLocation>
</comment>
<feature type="domain" description="RING-type" evidence="9">
    <location>
        <begin position="13"/>
        <end position="53"/>
    </location>
</feature>
<dbReference type="Gene3D" id="3.30.40.10">
    <property type="entry name" value="Zinc/RING finger domain, C3HC4 (zinc finger)"/>
    <property type="match status" value="1"/>
</dbReference>
<evidence type="ECO:0000256" key="6">
    <source>
        <dbReference type="ARBA" id="ARBA00022833"/>
    </source>
</evidence>
<evidence type="ECO:0000313" key="12">
    <source>
        <dbReference type="Ensembl" id="ENSMMOP00000007061.1"/>
    </source>
</evidence>
<dbReference type="PROSITE" id="PS00518">
    <property type="entry name" value="ZF_RING_1"/>
    <property type="match status" value="1"/>
</dbReference>
<dbReference type="AlphaFoldDB" id="A0A3Q3VVU4"/>
<feature type="coiled-coil region" evidence="8">
    <location>
        <begin position="135"/>
        <end position="213"/>
    </location>
</feature>
<dbReference type="InterPro" id="IPR006574">
    <property type="entry name" value="PRY"/>
</dbReference>
<dbReference type="InterPro" id="IPR043136">
    <property type="entry name" value="B30.2/SPRY_sf"/>
</dbReference>
<dbReference type="PANTHER" id="PTHR24103">
    <property type="entry name" value="E3 UBIQUITIN-PROTEIN LIGASE TRIM"/>
    <property type="match status" value="1"/>
</dbReference>
<dbReference type="Pfam" id="PF00622">
    <property type="entry name" value="SPRY"/>
    <property type="match status" value="1"/>
</dbReference>
<dbReference type="InterPro" id="IPR001870">
    <property type="entry name" value="B30.2/SPRY"/>
</dbReference>
<feature type="domain" description="B30.2/SPRY" evidence="11">
    <location>
        <begin position="268"/>
        <end position="465"/>
    </location>
</feature>
<proteinExistence type="inferred from homology"/>
<dbReference type="Pfam" id="PF00643">
    <property type="entry name" value="zf-B_box"/>
    <property type="match status" value="1"/>
</dbReference>
<evidence type="ECO:0008006" key="14">
    <source>
        <dbReference type="Google" id="ProtNLM"/>
    </source>
</evidence>
<dbReference type="SMART" id="SM00336">
    <property type="entry name" value="BBOX"/>
    <property type="match status" value="1"/>
</dbReference>
<dbReference type="Gene3D" id="3.30.160.60">
    <property type="entry name" value="Classic Zinc Finger"/>
    <property type="match status" value="1"/>
</dbReference>
<dbReference type="PROSITE" id="PS50089">
    <property type="entry name" value="ZF_RING_2"/>
    <property type="match status" value="1"/>
</dbReference>
<dbReference type="OMA" id="HGKFTAF"/>
<dbReference type="SUPFAM" id="SSF57845">
    <property type="entry name" value="B-box zinc-binding domain"/>
    <property type="match status" value="1"/>
</dbReference>
<evidence type="ECO:0000256" key="3">
    <source>
        <dbReference type="ARBA" id="ARBA00022490"/>
    </source>
</evidence>
<dbReference type="PRINTS" id="PR01407">
    <property type="entry name" value="BUTYPHLNCDUF"/>
</dbReference>
<keyword evidence="13" id="KW-1185">Reference proteome</keyword>
<dbReference type="STRING" id="94237.ENSMMOP00000007061"/>
<dbReference type="SUPFAM" id="SSF49899">
    <property type="entry name" value="Concanavalin A-like lectins/glucanases"/>
    <property type="match status" value="1"/>
</dbReference>
<feature type="domain" description="B box-type" evidence="10">
    <location>
        <begin position="79"/>
        <end position="120"/>
    </location>
</feature>
<dbReference type="InterPro" id="IPR013320">
    <property type="entry name" value="ConA-like_dom_sf"/>
</dbReference>
<dbReference type="InterPro" id="IPR017907">
    <property type="entry name" value="Znf_RING_CS"/>
</dbReference>
<dbReference type="SMART" id="SM00184">
    <property type="entry name" value="RING"/>
    <property type="match status" value="1"/>
</dbReference>
<dbReference type="SUPFAM" id="SSF57850">
    <property type="entry name" value="RING/U-box"/>
    <property type="match status" value="1"/>
</dbReference>
<keyword evidence="6" id="KW-0862">Zinc</keyword>
<organism evidence="12 13">
    <name type="scientific">Mola mola</name>
    <name type="common">Ocean sunfish</name>
    <name type="synonym">Tetraodon mola</name>
    <dbReference type="NCBI Taxonomy" id="94237"/>
    <lineage>
        <taxon>Eukaryota</taxon>
        <taxon>Metazoa</taxon>
        <taxon>Chordata</taxon>
        <taxon>Craniata</taxon>
        <taxon>Vertebrata</taxon>
        <taxon>Euteleostomi</taxon>
        <taxon>Actinopterygii</taxon>
        <taxon>Neopterygii</taxon>
        <taxon>Teleostei</taxon>
        <taxon>Neoteleostei</taxon>
        <taxon>Acanthomorphata</taxon>
        <taxon>Eupercaria</taxon>
        <taxon>Tetraodontiformes</taxon>
        <taxon>Molidae</taxon>
        <taxon>Mola</taxon>
    </lineage>
</organism>
<dbReference type="Pfam" id="PF13765">
    <property type="entry name" value="PRY"/>
    <property type="match status" value="1"/>
</dbReference>
<dbReference type="InterPro" id="IPR000315">
    <property type="entry name" value="Znf_B-box"/>
</dbReference>
<dbReference type="GO" id="GO:0008270">
    <property type="term" value="F:zinc ion binding"/>
    <property type="evidence" value="ECO:0007669"/>
    <property type="project" value="UniProtKB-KW"/>
</dbReference>
<evidence type="ECO:0000256" key="4">
    <source>
        <dbReference type="ARBA" id="ARBA00022723"/>
    </source>
</evidence>
<dbReference type="InterPro" id="IPR001841">
    <property type="entry name" value="Znf_RING"/>
</dbReference>
<sequence>TQGENDEEEELCCPVCQDYFRDPVLLQCSHSVCNACVQQWWAIKRARECPVCRTKCAKASPPRNLVLKNLCEAFLLELESGVYCRLHAEKLKLYCLDHCTPVCVVCRYSTDHQNHKFTPVEEAAALGRNGLKETLEALRGKLKLFNEMKVNLERTCEVIKTQAVETENEIKAQFKLLQAFLRKEELDRIYELKKEEEQKIDKLSDKIAVLNTQFCDLESTIKAIEKGLKDADASFLLQVDSLTNAARRPLPVDTEVIKAPLIDVARHLGNMSFRVWCNMKESVSYTPVILNPNTAHLDLGLSEDLTIVNCATLVQSCPRQPPVMDPNQPERMVHHRSVLGSVGFIFGSHTWDIKTGGSLVWALGVLAQQAHRKGDIQSGLWMVRFCHGKFTAFSPSQPKLVLPLKNTFARVRVHLDCDKGKLSFSDPDTNVIIHTFTHTFTDKMFPYVNTWSDVPLTILPKVLSVTVS</sequence>